<evidence type="ECO:0008006" key="3">
    <source>
        <dbReference type="Google" id="ProtNLM"/>
    </source>
</evidence>
<dbReference type="EMBL" id="CP001340">
    <property type="protein sequence ID" value="ACL96863.1"/>
    <property type="molecule type" value="Genomic_DNA"/>
</dbReference>
<evidence type="ECO:0000313" key="2">
    <source>
        <dbReference type="Proteomes" id="UP000001364"/>
    </source>
</evidence>
<proteinExistence type="predicted"/>
<dbReference type="NCBIfam" id="TIGR02444">
    <property type="entry name" value="TIGR02444 family protein"/>
    <property type="match status" value="1"/>
</dbReference>
<dbReference type="OrthoDB" id="7875767at2"/>
<dbReference type="KEGG" id="ccs:CCNA_03398"/>
<dbReference type="AlphaFoldDB" id="A0A0H3CC77"/>
<dbReference type="Proteomes" id="UP000001364">
    <property type="component" value="Chromosome"/>
</dbReference>
<dbReference type="InterPro" id="IPR012659">
    <property type="entry name" value="CHP02444"/>
</dbReference>
<evidence type="ECO:0000313" key="1">
    <source>
        <dbReference type="EMBL" id="ACL96863.1"/>
    </source>
</evidence>
<protein>
    <recommendedName>
        <fullName evidence="3">TIGR02444 family protein</fullName>
    </recommendedName>
</protein>
<dbReference type="HOGENOM" id="CLU_119976_0_1_5"/>
<dbReference type="PhylomeDB" id="A0A0H3CC77"/>
<name>A0A0H3CC77_CAUVN</name>
<accession>A0A0H3CC77</accession>
<keyword evidence="2" id="KW-1185">Reference proteome</keyword>
<organism evidence="1 2">
    <name type="scientific">Caulobacter vibrioides (strain NA1000 / CB15N)</name>
    <name type="common">Caulobacter crescentus</name>
    <dbReference type="NCBI Taxonomy" id="565050"/>
    <lineage>
        <taxon>Bacteria</taxon>
        <taxon>Pseudomonadati</taxon>
        <taxon>Pseudomonadota</taxon>
        <taxon>Alphaproteobacteria</taxon>
        <taxon>Caulobacterales</taxon>
        <taxon>Caulobacteraceae</taxon>
        <taxon>Caulobacter</taxon>
    </lineage>
</organism>
<dbReference type="RefSeq" id="WP_015923243.1">
    <property type="nucleotide sequence ID" value="NC_011916.1"/>
</dbReference>
<dbReference type="Pfam" id="PF09523">
    <property type="entry name" value="DUF2390"/>
    <property type="match status" value="1"/>
</dbReference>
<reference evidence="1 2" key="1">
    <citation type="journal article" date="2010" name="J. Bacteriol.">
        <title>The genetic basis of laboratory adaptation in Caulobacter crescentus.</title>
        <authorList>
            <person name="Marks M.E."/>
            <person name="Castro-Rojas C.M."/>
            <person name="Teiling C."/>
            <person name="Du L."/>
            <person name="Kapatral V."/>
            <person name="Walunas T.L."/>
            <person name="Crosson S."/>
        </authorList>
    </citation>
    <scope>NUCLEOTIDE SEQUENCE [LARGE SCALE GENOMIC DNA]</scope>
    <source>
        <strain evidence="2">NA1000 / CB15N</strain>
    </source>
</reference>
<gene>
    <name evidence="1" type="ordered locus">CCNA_03398</name>
</gene>
<dbReference type="RefSeq" id="YP_002518771.1">
    <property type="nucleotide sequence ID" value="NC_011916.1"/>
</dbReference>
<dbReference type="GeneID" id="7332072"/>
<dbReference type="PATRIC" id="fig|565050.3.peg.3312"/>
<sequence length="183" mass="19544">MASPGDPSSDGVRTWRPSPARRKVNVVGANKGLWDWALDAYARQPVAEACLHLQDAHGQNVPYLLWAAWMAEQGRAADLKIAAGVMRGWDRDVGAPLRGVRRALKPPRPPVDEIGKEAFRDAVKAVELQGERVLMESLEALAGPPTAPASLVEGLVAAAEASGDPPRRAALERLAQALQTAHG</sequence>